<dbReference type="Proteomes" id="UP000027308">
    <property type="component" value="Chromosome"/>
</dbReference>
<evidence type="ECO:0000313" key="1">
    <source>
        <dbReference type="EMBL" id="AIB35478.1"/>
    </source>
</evidence>
<dbReference type="AlphaFoldDB" id="A0A1N7UC67"/>
<organism evidence="1 2">
    <name type="scientific">Pseudomonas simiae</name>
    <dbReference type="NCBI Taxonomy" id="321846"/>
    <lineage>
        <taxon>Bacteria</taxon>
        <taxon>Pseudomonadati</taxon>
        <taxon>Pseudomonadota</taxon>
        <taxon>Gammaproteobacteria</taxon>
        <taxon>Pseudomonadales</taxon>
        <taxon>Pseudomonadaceae</taxon>
        <taxon>Pseudomonas</taxon>
    </lineage>
</organism>
<sequence length="252" mass="29416">MGWPPPYETYEMDIRFFFEQRLGFIKQLYINGSAPFEQRMRKIEKGVRPFIPPYSEDGEPPFQLEWEEADASIQVLGSSCLSMISASLHIYLVAWQNRLGPAPDCTKSAFKNGWPTGYQAFYESHGSDKFDTGPFDYSLVSEIVLARNSIQHDESLTSNTFRYRDSDLPKLPSPFFVSDRDKELAKQIDDGERSWLYPPHIHITKEKFLHMTSEISKLVEWLEKQGEQILHKRWEERKRQRQEAAENLEAGQ</sequence>
<gene>
    <name evidence="1" type="ORF">PS417_07780</name>
</gene>
<reference evidence="1 2" key="1">
    <citation type="submission" date="2014-05" db="EMBL/GenBank/DDBJ databases">
        <title>Pseudomonas simiae WCS417.</title>
        <authorList>
            <person name="Berendsen R.L."/>
        </authorList>
    </citation>
    <scope>NUCLEOTIDE SEQUENCE [LARGE SCALE GENOMIC DNA]</scope>
    <source>
        <strain evidence="1 2">WCS417</strain>
    </source>
</reference>
<proteinExistence type="predicted"/>
<dbReference type="EMBL" id="CP007637">
    <property type="protein sequence ID" value="AIB35478.1"/>
    <property type="molecule type" value="Genomic_DNA"/>
</dbReference>
<evidence type="ECO:0000313" key="2">
    <source>
        <dbReference type="Proteomes" id="UP000027308"/>
    </source>
</evidence>
<protein>
    <submittedName>
        <fullName evidence="1">Uncharacterized protein</fullName>
    </submittedName>
</protein>
<accession>A0A1N7UC67</accession>
<name>A0A1N7UC67_9PSED</name>